<reference evidence="2" key="1">
    <citation type="submission" date="2016-07" db="EMBL/GenBank/DDBJ databases">
        <authorList>
            <person name="Florea S."/>
            <person name="Webb J.S."/>
            <person name="Jaromczyk J."/>
            <person name="Schardl C.L."/>
        </authorList>
    </citation>
    <scope>NUCLEOTIDE SEQUENCE [LARGE SCALE GENOMIC DNA]</scope>
    <source>
        <strain evidence="2">IPBSL-7</strain>
    </source>
</reference>
<name>A0A1C0AR76_9ACTN</name>
<accession>A0A1C0AR76</accession>
<evidence type="ECO:0000313" key="1">
    <source>
        <dbReference type="EMBL" id="OCL36685.1"/>
    </source>
</evidence>
<gene>
    <name evidence="1" type="ORF">BCR15_13950</name>
</gene>
<protein>
    <submittedName>
        <fullName evidence="1">Uncharacterized protein</fullName>
    </submittedName>
</protein>
<dbReference type="AlphaFoldDB" id="A0A1C0AR76"/>
<proteinExistence type="predicted"/>
<dbReference type="EMBL" id="MBQD01000009">
    <property type="protein sequence ID" value="OCL36685.1"/>
    <property type="molecule type" value="Genomic_DNA"/>
</dbReference>
<evidence type="ECO:0000313" key="2">
    <source>
        <dbReference type="Proteomes" id="UP000093501"/>
    </source>
</evidence>
<sequence length="62" mass="6554">MKITLSAPSVVVSAKGGATEPWLFTVGGKPCSSEYGRRTEEGHSSSSFTRVIDAPAISREVQ</sequence>
<comment type="caution">
    <text evidence="1">The sequence shown here is derived from an EMBL/GenBank/DDBJ whole genome shotgun (WGS) entry which is preliminary data.</text>
</comment>
<organism evidence="1 2">
    <name type="scientific">Tessaracoccus lapidicaptus</name>
    <dbReference type="NCBI Taxonomy" id="1427523"/>
    <lineage>
        <taxon>Bacteria</taxon>
        <taxon>Bacillati</taxon>
        <taxon>Actinomycetota</taxon>
        <taxon>Actinomycetes</taxon>
        <taxon>Propionibacteriales</taxon>
        <taxon>Propionibacteriaceae</taxon>
        <taxon>Tessaracoccus</taxon>
    </lineage>
</organism>
<keyword evidence="2" id="KW-1185">Reference proteome</keyword>
<dbReference type="Proteomes" id="UP000093501">
    <property type="component" value="Unassembled WGS sequence"/>
</dbReference>